<evidence type="ECO:0000313" key="3">
    <source>
        <dbReference type="Proteomes" id="UP000828390"/>
    </source>
</evidence>
<reference evidence="2" key="2">
    <citation type="submission" date="2020-11" db="EMBL/GenBank/DDBJ databases">
        <authorList>
            <person name="McCartney M.A."/>
            <person name="Auch B."/>
            <person name="Kono T."/>
            <person name="Mallez S."/>
            <person name="Becker A."/>
            <person name="Gohl D.M."/>
            <person name="Silverstein K.A.T."/>
            <person name="Koren S."/>
            <person name="Bechman K.B."/>
            <person name="Herman A."/>
            <person name="Abrahante J.E."/>
            <person name="Garbe J."/>
        </authorList>
    </citation>
    <scope>NUCLEOTIDE SEQUENCE</scope>
    <source>
        <strain evidence="2">Duluth1</strain>
        <tissue evidence="2">Whole animal</tissue>
    </source>
</reference>
<protein>
    <submittedName>
        <fullName evidence="2">Uncharacterized protein</fullName>
    </submittedName>
</protein>
<dbReference type="EMBL" id="JAIWYP010000012">
    <property type="protein sequence ID" value="KAH3730485.1"/>
    <property type="molecule type" value="Genomic_DNA"/>
</dbReference>
<reference evidence="2" key="1">
    <citation type="journal article" date="2019" name="bioRxiv">
        <title>The Genome of the Zebra Mussel, Dreissena polymorpha: A Resource for Invasive Species Research.</title>
        <authorList>
            <person name="McCartney M.A."/>
            <person name="Auch B."/>
            <person name="Kono T."/>
            <person name="Mallez S."/>
            <person name="Zhang Y."/>
            <person name="Obille A."/>
            <person name="Becker A."/>
            <person name="Abrahante J.E."/>
            <person name="Garbe J."/>
            <person name="Badalamenti J.P."/>
            <person name="Herman A."/>
            <person name="Mangelson H."/>
            <person name="Liachko I."/>
            <person name="Sullivan S."/>
            <person name="Sone E.D."/>
            <person name="Koren S."/>
            <person name="Silverstein K.A.T."/>
            <person name="Beckman K.B."/>
            <person name="Gohl D.M."/>
        </authorList>
    </citation>
    <scope>NUCLEOTIDE SEQUENCE</scope>
    <source>
        <strain evidence="2">Duluth1</strain>
        <tissue evidence="2">Whole animal</tissue>
    </source>
</reference>
<keyword evidence="3" id="KW-1185">Reference proteome</keyword>
<proteinExistence type="predicted"/>
<feature type="region of interest" description="Disordered" evidence="1">
    <location>
        <begin position="21"/>
        <end position="60"/>
    </location>
</feature>
<feature type="compositionally biased region" description="Polar residues" evidence="1">
    <location>
        <begin position="30"/>
        <end position="42"/>
    </location>
</feature>
<organism evidence="2 3">
    <name type="scientific">Dreissena polymorpha</name>
    <name type="common">Zebra mussel</name>
    <name type="synonym">Mytilus polymorpha</name>
    <dbReference type="NCBI Taxonomy" id="45954"/>
    <lineage>
        <taxon>Eukaryota</taxon>
        <taxon>Metazoa</taxon>
        <taxon>Spiralia</taxon>
        <taxon>Lophotrochozoa</taxon>
        <taxon>Mollusca</taxon>
        <taxon>Bivalvia</taxon>
        <taxon>Autobranchia</taxon>
        <taxon>Heteroconchia</taxon>
        <taxon>Euheterodonta</taxon>
        <taxon>Imparidentia</taxon>
        <taxon>Neoheterodontei</taxon>
        <taxon>Myida</taxon>
        <taxon>Dreissenoidea</taxon>
        <taxon>Dreissenidae</taxon>
        <taxon>Dreissena</taxon>
    </lineage>
</organism>
<name>A0A9D4CRS8_DREPO</name>
<sequence length="60" mass="6539">MERGSFCGYYASRLEWSATSGGLALPPEVSKQTPRQESSDVTEATPPDIESAESNNVYLK</sequence>
<evidence type="ECO:0000313" key="2">
    <source>
        <dbReference type="EMBL" id="KAH3730485.1"/>
    </source>
</evidence>
<evidence type="ECO:0000256" key="1">
    <source>
        <dbReference type="SAM" id="MobiDB-lite"/>
    </source>
</evidence>
<gene>
    <name evidence="2" type="ORF">DPMN_056475</name>
</gene>
<accession>A0A9D4CRS8</accession>
<dbReference type="Proteomes" id="UP000828390">
    <property type="component" value="Unassembled WGS sequence"/>
</dbReference>
<comment type="caution">
    <text evidence="2">The sequence shown here is derived from an EMBL/GenBank/DDBJ whole genome shotgun (WGS) entry which is preliminary data.</text>
</comment>
<dbReference type="AlphaFoldDB" id="A0A9D4CRS8"/>